<feature type="compositionally biased region" description="Polar residues" evidence="1">
    <location>
        <begin position="489"/>
        <end position="498"/>
    </location>
</feature>
<protein>
    <submittedName>
        <fullName evidence="2">Uncharacterized protein</fullName>
    </submittedName>
</protein>
<evidence type="ECO:0000256" key="1">
    <source>
        <dbReference type="SAM" id="MobiDB-lite"/>
    </source>
</evidence>
<dbReference type="OrthoDB" id="5653929at2"/>
<dbReference type="KEGG" id="lha:LHA_1577"/>
<accession>A0A0A8UU96</accession>
<dbReference type="PATRIC" id="fig|449.7.peg.797"/>
<dbReference type="Proteomes" id="UP000032803">
    <property type="component" value="Chromosome I"/>
</dbReference>
<feature type="region of interest" description="Disordered" evidence="1">
    <location>
        <begin position="479"/>
        <end position="498"/>
    </location>
</feature>
<name>A0A0A8UU96_LEGHA</name>
<proteinExistence type="predicted"/>
<keyword evidence="3" id="KW-1185">Reference proteome</keyword>
<evidence type="ECO:0000313" key="2">
    <source>
        <dbReference type="EMBL" id="CEK10617.1"/>
    </source>
</evidence>
<dbReference type="HOGENOM" id="CLU_547248_0_0_6"/>
<dbReference type="EMBL" id="LN681225">
    <property type="protein sequence ID" value="CEK10617.1"/>
    <property type="molecule type" value="Genomic_DNA"/>
</dbReference>
<reference evidence="3" key="1">
    <citation type="submission" date="2014-09" db="EMBL/GenBank/DDBJ databases">
        <authorList>
            <person name="Gomez-Valero L."/>
        </authorList>
    </citation>
    <scope>NUCLEOTIDE SEQUENCE [LARGE SCALE GENOMIC DNA]</scope>
    <source>
        <strain evidence="3">ATCC35250</strain>
    </source>
</reference>
<dbReference type="STRING" id="449.LHA_1577"/>
<dbReference type="RefSeq" id="WP_045105962.1">
    <property type="nucleotide sequence ID" value="NZ_LN681225.1"/>
</dbReference>
<organism evidence="2 3">
    <name type="scientific">Legionella hackeliae</name>
    <dbReference type="NCBI Taxonomy" id="449"/>
    <lineage>
        <taxon>Bacteria</taxon>
        <taxon>Pseudomonadati</taxon>
        <taxon>Pseudomonadota</taxon>
        <taxon>Gammaproteobacteria</taxon>
        <taxon>Legionellales</taxon>
        <taxon>Legionellaceae</taxon>
        <taxon>Legionella</taxon>
    </lineage>
</organism>
<sequence>MKICFPDILHGQHPFIWDYDKDSNRATCTFKLAGSSHIYDKSALIESLKPFKGITLIAEGAAVIEDMSTFVKSYSMVQIHELEENKKLTGSPSKSSQNFFGTQLKSSVVSSQHNASAVATTSSAKSHGIQIDNFINIEYWPTEWGNTLSYLSYFSNKNEIDSRDRRTDLVLSPYDLPKNLQYKKNAVLYPIKQKQIAIICRLFNDILAPYYDDITKEEELPSNLSAFFRTMVEQIMLNKRLNCGPTPTEQLSIKDRNEKFSDSLEFEFSVQQDYISRVNTMLRGLLFFISPKMPANALTEDKTIAKKLESLRSKLSTKDTTVFIDALESLRDLTIEAGKVEYHYELLMQKLNEQLMEKASCIDNVFSCYHLVLQTLHKKFHKEKDTVLISIAESTLALTVIAIRETYHGNSAAKGHIGIPASCHNDFYLSAAVAHHLSKEFEAQSTEICKVKKKDLPEILKDIIMSTIKTELNEIYSTQHNSTHDDETASTSPFNYGV</sequence>
<evidence type="ECO:0000313" key="3">
    <source>
        <dbReference type="Proteomes" id="UP000032803"/>
    </source>
</evidence>
<dbReference type="AlphaFoldDB" id="A0A0A8UU96"/>
<gene>
    <name evidence="2" type="ORF">LHA_1577</name>
</gene>